<evidence type="ECO:0000256" key="1">
    <source>
        <dbReference type="SAM" id="MobiDB-lite"/>
    </source>
</evidence>
<feature type="region of interest" description="Disordered" evidence="1">
    <location>
        <begin position="452"/>
        <end position="482"/>
    </location>
</feature>
<dbReference type="AlphaFoldDB" id="A0A4V1BZT1"/>
<sequence length="487" mass="51874">MHNEGDSLLVAHFSDLHYSPGHLAEADRCFGFAVDDAIAGGCQVGVVSGDSTDHRLDAHTPALSTLARRVHQLTARMPVLMLQGTYSHEPPGTLDLFRLIGAQYPVYVADRIHQVALCDGQFVPSARPVFDAAEIDALLAQHGIPEVVFTCVPTVNKAVLAAAAGVASAATAVGDHLADYLKAAGTVNRQWRSLGARTIGVSHGTVNGCQTEHGVPMAGFDHEFTIGALFDADCDAFMLGHIHRAQQWAQEGRVVAYPGSIGRFHYGEIGDKGYLRWQIAPGRAEASLVATPARQTVCIDFDGPPDMAQLTEMAADAADKFVRIRWSVNEEHRQLVDRQAITALFGASAEVKLEARVLPAVRSRAEGISRAATLPEKLGRWCELTGVEANPLLDSLSMLETLDAQAIVDRVLTDLAADPVPPAPDAAPPEPVVPPVLAALVGMELEDDVGAFPAPLVSKNETDPRPALPSSSPAAPAMDWLTDDLFA</sequence>
<dbReference type="EMBL" id="CP038639">
    <property type="protein sequence ID" value="QBY56402.1"/>
    <property type="molecule type" value="Genomic_DNA"/>
</dbReference>
<gene>
    <name evidence="2" type="ORF">E0W60_35960</name>
</gene>
<protein>
    <submittedName>
        <fullName evidence="2">Metallophosphatase family protein</fullName>
    </submittedName>
</protein>
<evidence type="ECO:0000313" key="3">
    <source>
        <dbReference type="Proteomes" id="UP000295294"/>
    </source>
</evidence>
<keyword evidence="2" id="KW-0614">Plasmid</keyword>
<geneLocation type="plasmid" evidence="2">
    <name>unnamed4</name>
</geneLocation>
<dbReference type="OrthoDB" id="8949987at2"/>
<dbReference type="SUPFAM" id="SSF56300">
    <property type="entry name" value="Metallo-dependent phosphatases"/>
    <property type="match status" value="1"/>
</dbReference>
<dbReference type="Proteomes" id="UP000295294">
    <property type="component" value="Plasmid unnamed4"/>
</dbReference>
<name>A0A4V1BZT1_9BURK</name>
<dbReference type="KEGG" id="cox:E0W60_35960"/>
<dbReference type="InterPro" id="IPR029052">
    <property type="entry name" value="Metallo-depent_PP-like"/>
</dbReference>
<dbReference type="PANTHER" id="PTHR30337">
    <property type="entry name" value="COMPONENT OF ATP-DEPENDENT DSDNA EXONUCLEASE"/>
    <property type="match status" value="1"/>
</dbReference>
<feature type="compositionally biased region" description="Low complexity" evidence="1">
    <location>
        <begin position="468"/>
        <end position="477"/>
    </location>
</feature>
<dbReference type="Gene3D" id="3.60.21.10">
    <property type="match status" value="1"/>
</dbReference>
<reference evidence="2 3" key="1">
    <citation type="submission" date="2019-03" db="EMBL/GenBank/DDBJ databases">
        <title>Efficiently degradation of phenoxyalkanoic acid herbicides by Cupriavidus oxalaticus strain X32.</title>
        <authorList>
            <person name="Sheng X."/>
        </authorList>
    </citation>
    <scope>NUCLEOTIDE SEQUENCE [LARGE SCALE GENOMIC DNA]</scope>
    <source>
        <strain evidence="2 3">X32</strain>
        <plasmid evidence="2 3">unnamed4</plasmid>
    </source>
</reference>
<organism evidence="2 3">
    <name type="scientific">Cupriavidus oxalaticus</name>
    <dbReference type="NCBI Taxonomy" id="96344"/>
    <lineage>
        <taxon>Bacteria</taxon>
        <taxon>Pseudomonadati</taxon>
        <taxon>Pseudomonadota</taxon>
        <taxon>Betaproteobacteria</taxon>
        <taxon>Burkholderiales</taxon>
        <taxon>Burkholderiaceae</taxon>
        <taxon>Cupriavidus</taxon>
    </lineage>
</organism>
<dbReference type="RefSeq" id="WP_135707596.1">
    <property type="nucleotide sequence ID" value="NZ_CP038639.1"/>
</dbReference>
<evidence type="ECO:0000313" key="2">
    <source>
        <dbReference type="EMBL" id="QBY56402.1"/>
    </source>
</evidence>
<accession>A0A4V1BZT1</accession>
<dbReference type="InterPro" id="IPR050535">
    <property type="entry name" value="DNA_Repair-Maintenance_Comp"/>
</dbReference>
<proteinExistence type="predicted"/>